<dbReference type="OrthoDB" id="9794201at2"/>
<dbReference type="InterPro" id="IPR015126">
    <property type="entry name" value="Mu_I-gamma"/>
</dbReference>
<organism evidence="2 3">
    <name type="scientific">Anaerotruncus colihominis</name>
    <dbReference type="NCBI Taxonomy" id="169435"/>
    <lineage>
        <taxon>Bacteria</taxon>
        <taxon>Bacillati</taxon>
        <taxon>Bacillota</taxon>
        <taxon>Clostridia</taxon>
        <taxon>Eubacteriales</taxon>
        <taxon>Oscillospiraceae</taxon>
        <taxon>Anaerotruncus</taxon>
    </lineage>
</organism>
<dbReference type="Pfam" id="PF09299">
    <property type="entry name" value="Mu-transpos_C"/>
    <property type="match status" value="1"/>
</dbReference>
<evidence type="ECO:0000313" key="3">
    <source>
        <dbReference type="Proteomes" id="UP000446348"/>
    </source>
</evidence>
<evidence type="ECO:0000313" key="2">
    <source>
        <dbReference type="EMBL" id="NBI79635.1"/>
    </source>
</evidence>
<proteinExistence type="predicted"/>
<dbReference type="Pfam" id="PF09039">
    <property type="entry name" value="HTH_Tnp_Mu_2"/>
    <property type="match status" value="1"/>
</dbReference>
<dbReference type="PROSITE" id="PS50994">
    <property type="entry name" value="INTEGRASE"/>
    <property type="match status" value="1"/>
</dbReference>
<dbReference type="Proteomes" id="UP000446348">
    <property type="component" value="Unassembled WGS sequence"/>
</dbReference>
<comment type="caution">
    <text evidence="2">The sequence shown here is derived from an EMBL/GenBank/DDBJ whole genome shotgun (WGS) entry which is preliminary data.</text>
</comment>
<sequence>MTWLTVKKIAALCDIDQSTVKKAVKAGRCQSRYVEGIGRGGRQLEIALETIPWEIAESDTEQTVFPDILQFTGKQREGADFRALVVTEYQRSGLSPEEYVLTFNAENPPEDAITTSKLFRWQRQYRQGGIAALVDRRGGHNRGQDTIPEEAWDMFYSLYMTQQKRKIKLCYDITKLEFPDIPSVSAFERKIKKVPLYAMLYYREGNKAFEDALPSMERSKLDIDSNDIWFSDHHLVDTFVKSADGRRAIRPWLTVFFDARSNRVVSFLVRDASPNSTAVKQCFRIGVEQCGVPAEVYFDNGKDYRSKKAFSRDYPMSLVNQLGIGMIYAKPYHGQAKTVERFFGTFTDRFSRRFSTYTGCNAKVRPECMQTSNEEILKLAPTLEEYIKALTAYIAEYNSTPNGGRDMQRKSPDRVYQENLKVKRVIRDFDALRLLCGNSEERVVHKNGVSIKNNSYFNEKLLSHVGESVIVTYDPANIDKIAVFDMENHAICMADAKIRTPFRHTSEEDYIRAAKEKKAARAVVKKYAPKREMNIHEIISRNQLMEKAFQESGDTHIVEQITPQAARNAEILRETDISTRGRRIREEDSVSAILSREYQKQA</sequence>
<dbReference type="InterPro" id="IPR015378">
    <property type="entry name" value="Transposase-like_Mu_C"/>
</dbReference>
<dbReference type="RefSeq" id="WP_160210368.1">
    <property type="nucleotide sequence ID" value="NZ_QXWZ01000022.1"/>
</dbReference>
<dbReference type="InterPro" id="IPR036397">
    <property type="entry name" value="RNaseH_sf"/>
</dbReference>
<evidence type="ECO:0000259" key="1">
    <source>
        <dbReference type="PROSITE" id="PS50994"/>
    </source>
</evidence>
<gene>
    <name evidence="2" type="ORF">D3Z39_12300</name>
</gene>
<dbReference type="SUPFAM" id="SSF50610">
    <property type="entry name" value="mu transposase, C-terminal domain"/>
    <property type="match status" value="1"/>
</dbReference>
<dbReference type="Gene3D" id="2.30.30.130">
    <property type="entry name" value="Transposase, Mu, C-terminal"/>
    <property type="match status" value="1"/>
</dbReference>
<name>A0A845RLC5_9FIRM</name>
<dbReference type="InterPro" id="IPR009004">
    <property type="entry name" value="Transposase_Mu_C"/>
</dbReference>
<dbReference type="InterPro" id="IPR010921">
    <property type="entry name" value="Trp_repressor/repl_initiator"/>
</dbReference>
<protein>
    <recommendedName>
        <fullName evidence="1">Integrase catalytic domain-containing protein</fullName>
    </recommendedName>
</protein>
<dbReference type="Gene3D" id="3.30.420.10">
    <property type="entry name" value="Ribonuclease H-like superfamily/Ribonuclease H"/>
    <property type="match status" value="1"/>
</dbReference>
<accession>A0A845RLC5</accession>
<reference evidence="2 3" key="1">
    <citation type="submission" date="2018-08" db="EMBL/GenBank/DDBJ databases">
        <title>Murine metabolic-syndrome-specific gut microbial biobank.</title>
        <authorList>
            <person name="Liu C."/>
        </authorList>
    </citation>
    <scope>NUCLEOTIDE SEQUENCE [LARGE SCALE GENOMIC DNA]</scope>
    <source>
        <strain evidence="2 3">X69</strain>
    </source>
</reference>
<dbReference type="AlphaFoldDB" id="A0A845RLC5"/>
<dbReference type="EMBL" id="QXWZ01000022">
    <property type="protein sequence ID" value="NBI79635.1"/>
    <property type="molecule type" value="Genomic_DNA"/>
</dbReference>
<feature type="domain" description="Integrase catalytic" evidence="1">
    <location>
        <begin position="210"/>
        <end position="420"/>
    </location>
</feature>
<dbReference type="GO" id="GO:0043565">
    <property type="term" value="F:sequence-specific DNA binding"/>
    <property type="evidence" value="ECO:0007669"/>
    <property type="project" value="InterPro"/>
</dbReference>
<dbReference type="InterPro" id="IPR012337">
    <property type="entry name" value="RNaseH-like_sf"/>
</dbReference>
<dbReference type="SUPFAM" id="SSF53098">
    <property type="entry name" value="Ribonuclease H-like"/>
    <property type="match status" value="1"/>
</dbReference>
<dbReference type="InterPro" id="IPR001584">
    <property type="entry name" value="Integrase_cat-core"/>
</dbReference>
<dbReference type="GO" id="GO:0015074">
    <property type="term" value="P:DNA integration"/>
    <property type="evidence" value="ECO:0007669"/>
    <property type="project" value="InterPro"/>
</dbReference>
<dbReference type="Gene3D" id="1.10.10.60">
    <property type="entry name" value="Homeodomain-like"/>
    <property type="match status" value="1"/>
</dbReference>
<dbReference type="SUPFAM" id="SSF48295">
    <property type="entry name" value="TrpR-like"/>
    <property type="match status" value="1"/>
</dbReference>